<dbReference type="FunCoup" id="F4RRY8">
    <property type="interactions" value="75"/>
</dbReference>
<protein>
    <recommendedName>
        <fullName evidence="8">Major facilitator superfamily (MFS) profile domain-containing protein</fullName>
    </recommendedName>
</protein>
<dbReference type="Proteomes" id="UP000001072">
    <property type="component" value="Unassembled WGS sequence"/>
</dbReference>
<feature type="transmembrane region" description="Helical" evidence="7">
    <location>
        <begin position="251"/>
        <end position="276"/>
    </location>
</feature>
<dbReference type="SUPFAM" id="SSF103473">
    <property type="entry name" value="MFS general substrate transporter"/>
    <property type="match status" value="1"/>
</dbReference>
<dbReference type="GO" id="GO:0016020">
    <property type="term" value="C:membrane"/>
    <property type="evidence" value="ECO:0007669"/>
    <property type="project" value="UniProtKB-SubCell"/>
</dbReference>
<keyword evidence="4 7" id="KW-1133">Transmembrane helix</keyword>
<keyword evidence="10" id="KW-1185">Reference proteome</keyword>
<feature type="domain" description="Major facilitator superfamily (MFS) profile" evidence="8">
    <location>
        <begin position="1"/>
        <end position="433"/>
    </location>
</feature>
<dbReference type="EMBL" id="GL883116">
    <property type="protein sequence ID" value="EGG04762.1"/>
    <property type="molecule type" value="Genomic_DNA"/>
</dbReference>
<feature type="transmembrane region" description="Helical" evidence="7">
    <location>
        <begin position="12"/>
        <end position="34"/>
    </location>
</feature>
<feature type="transmembrane region" description="Helical" evidence="7">
    <location>
        <begin position="134"/>
        <end position="156"/>
    </location>
</feature>
<evidence type="ECO:0000256" key="3">
    <source>
        <dbReference type="ARBA" id="ARBA00022692"/>
    </source>
</evidence>
<feature type="transmembrane region" description="Helical" evidence="7">
    <location>
        <begin position="315"/>
        <end position="336"/>
    </location>
</feature>
<feature type="region of interest" description="Disordered" evidence="6">
    <location>
        <begin position="198"/>
        <end position="231"/>
    </location>
</feature>
<dbReference type="AlphaFoldDB" id="F4RRY8"/>
<feature type="transmembrane region" description="Helical" evidence="7">
    <location>
        <begin position="288"/>
        <end position="308"/>
    </location>
</feature>
<keyword evidence="3 7" id="KW-0812">Transmembrane</keyword>
<dbReference type="PROSITE" id="PS50850">
    <property type="entry name" value="MFS"/>
    <property type="match status" value="1"/>
</dbReference>
<dbReference type="KEGG" id="mlr:MELLADRAFT_88503"/>
<dbReference type="InterPro" id="IPR036259">
    <property type="entry name" value="MFS_trans_sf"/>
</dbReference>
<keyword evidence="5 7" id="KW-0472">Membrane</keyword>
<evidence type="ECO:0000256" key="7">
    <source>
        <dbReference type="SAM" id="Phobius"/>
    </source>
</evidence>
<evidence type="ECO:0000256" key="4">
    <source>
        <dbReference type="ARBA" id="ARBA00022989"/>
    </source>
</evidence>
<dbReference type="HOGENOM" id="CLU_001265_0_1_1"/>
<dbReference type="GO" id="GO:0022857">
    <property type="term" value="F:transmembrane transporter activity"/>
    <property type="evidence" value="ECO:0007669"/>
    <property type="project" value="InterPro"/>
</dbReference>
<dbReference type="Gene3D" id="1.20.1250.20">
    <property type="entry name" value="MFS general substrate transporter like domains"/>
    <property type="match status" value="1"/>
</dbReference>
<reference evidence="10" key="1">
    <citation type="journal article" date="2011" name="Proc. Natl. Acad. Sci. U.S.A.">
        <title>Obligate biotrophy features unraveled by the genomic analysis of rust fungi.</title>
        <authorList>
            <person name="Duplessis S."/>
            <person name="Cuomo C.A."/>
            <person name="Lin Y.-C."/>
            <person name="Aerts A."/>
            <person name="Tisserant E."/>
            <person name="Veneault-Fourrey C."/>
            <person name="Joly D.L."/>
            <person name="Hacquard S."/>
            <person name="Amselem J."/>
            <person name="Cantarel B.L."/>
            <person name="Chiu R."/>
            <person name="Coutinho P.M."/>
            <person name="Feau N."/>
            <person name="Field M."/>
            <person name="Frey P."/>
            <person name="Gelhaye E."/>
            <person name="Goldberg J."/>
            <person name="Grabherr M.G."/>
            <person name="Kodira C.D."/>
            <person name="Kohler A."/>
            <person name="Kuees U."/>
            <person name="Lindquist E.A."/>
            <person name="Lucas S.M."/>
            <person name="Mago R."/>
            <person name="Mauceli E."/>
            <person name="Morin E."/>
            <person name="Murat C."/>
            <person name="Pangilinan J.L."/>
            <person name="Park R."/>
            <person name="Pearson M."/>
            <person name="Quesneville H."/>
            <person name="Rouhier N."/>
            <person name="Sakthikumar S."/>
            <person name="Salamov A.A."/>
            <person name="Schmutz J."/>
            <person name="Selles B."/>
            <person name="Shapiro H."/>
            <person name="Tanguay P."/>
            <person name="Tuskan G.A."/>
            <person name="Henrissat B."/>
            <person name="Van de Peer Y."/>
            <person name="Rouze P."/>
            <person name="Ellis J.G."/>
            <person name="Dodds P.N."/>
            <person name="Schein J.E."/>
            <person name="Zhong S."/>
            <person name="Hamelin R.C."/>
            <person name="Grigoriev I.V."/>
            <person name="Szabo L.J."/>
            <person name="Martin F."/>
        </authorList>
    </citation>
    <scope>NUCLEOTIDE SEQUENCE [LARGE SCALE GENOMIC DNA]</scope>
    <source>
        <strain evidence="10">98AG31 / pathotype 3-4-7</strain>
    </source>
</reference>
<dbReference type="PANTHER" id="PTHR43791:SF67">
    <property type="entry name" value="TRANSPORTER, PUTATIVE (AFU_ORTHOLOGUE AFUA_3G04010)-RELATED"/>
    <property type="match status" value="1"/>
</dbReference>
<dbReference type="InterPro" id="IPR011701">
    <property type="entry name" value="MFS"/>
</dbReference>
<dbReference type="OrthoDB" id="9971669at2759"/>
<proteinExistence type="predicted"/>
<dbReference type="GeneID" id="18934898"/>
<name>F4RRY8_MELLP</name>
<evidence type="ECO:0000256" key="5">
    <source>
        <dbReference type="ARBA" id="ARBA00023136"/>
    </source>
</evidence>
<dbReference type="eggNOG" id="KOG2533">
    <property type="taxonomic scope" value="Eukaryota"/>
</dbReference>
<gene>
    <name evidence="9" type="ORF">MELLADRAFT_88503</name>
</gene>
<evidence type="ECO:0000256" key="6">
    <source>
        <dbReference type="SAM" id="MobiDB-lite"/>
    </source>
</evidence>
<comment type="subcellular location">
    <subcellularLocation>
        <location evidence="1">Membrane</location>
        <topology evidence="1">Multi-pass membrane protein</topology>
    </subcellularLocation>
</comment>
<sequence length="471" mass="52870">MAESLGLVGLQYNIGLAVFYTSYIASELPSNYLLKRVGAKLWLPFLVASWGVITILMAFMKNYSSLIACRFFLGLFEGGLLPGMVMYLSTMYKRNELQLRVGVFFAFASLSGAFGGLLAYGIERMDGVRGLKGWQWIFIWEGIGTVLVAIFAVYYMPKDLATASFLTPEERHFAVKRLDYHWKTPTNSFDQKGIVHQTDSNLQSDSPEYATDSQEKRKSEEDKMDENKKHQSIDEEFEMYEVIRGFKEPQVWITGIGYLGILVCLYSFALFLPTIVLGMGYSGLNAQLFSSFPYLPASVLVVIVAFIGDRLQSRAPVILFLTPIAMLGYIICITIDSNHARYAGVFLMAAGIYPSVPSVLCILPNNVAGMTKRSTVTALHLMISNCGGFVATFIYTHEQAPKYKKGHSIALGFMVLAWVMFFVNSIYCWTENQARSQHKRDHNLAKYDQLVKDGKTKAPIGDRDPGFRFTI</sequence>
<evidence type="ECO:0000313" key="10">
    <source>
        <dbReference type="Proteomes" id="UP000001072"/>
    </source>
</evidence>
<feature type="compositionally biased region" description="Basic and acidic residues" evidence="6">
    <location>
        <begin position="213"/>
        <end position="231"/>
    </location>
</feature>
<feature type="transmembrane region" description="Helical" evidence="7">
    <location>
        <begin position="408"/>
        <end position="430"/>
    </location>
</feature>
<feature type="transmembrane region" description="Helical" evidence="7">
    <location>
        <begin position="101"/>
        <end position="122"/>
    </location>
</feature>
<keyword evidence="2" id="KW-0813">Transport</keyword>
<feature type="transmembrane region" description="Helical" evidence="7">
    <location>
        <begin position="342"/>
        <end position="363"/>
    </location>
</feature>
<feature type="transmembrane region" description="Helical" evidence="7">
    <location>
        <begin position="375"/>
        <end position="396"/>
    </location>
</feature>
<dbReference type="FunFam" id="1.20.1250.20:FF:000013">
    <property type="entry name" value="MFS general substrate transporter"/>
    <property type="match status" value="1"/>
</dbReference>
<feature type="transmembrane region" description="Helical" evidence="7">
    <location>
        <begin position="41"/>
        <end position="59"/>
    </location>
</feature>
<evidence type="ECO:0000313" key="9">
    <source>
        <dbReference type="EMBL" id="EGG04762.1"/>
    </source>
</evidence>
<feature type="transmembrane region" description="Helical" evidence="7">
    <location>
        <begin position="65"/>
        <end position="89"/>
    </location>
</feature>
<dbReference type="PANTHER" id="PTHR43791">
    <property type="entry name" value="PERMEASE-RELATED"/>
    <property type="match status" value="1"/>
</dbReference>
<dbReference type="InterPro" id="IPR020846">
    <property type="entry name" value="MFS_dom"/>
</dbReference>
<dbReference type="Pfam" id="PF07690">
    <property type="entry name" value="MFS_1"/>
    <property type="match status" value="1"/>
</dbReference>
<dbReference type="RefSeq" id="XP_007411853.1">
    <property type="nucleotide sequence ID" value="XM_007411791.1"/>
</dbReference>
<evidence type="ECO:0000256" key="1">
    <source>
        <dbReference type="ARBA" id="ARBA00004141"/>
    </source>
</evidence>
<dbReference type="InParanoid" id="F4RRY8"/>
<accession>F4RRY8</accession>
<dbReference type="VEuPathDB" id="FungiDB:MELLADRAFT_88503"/>
<organism evidence="10">
    <name type="scientific">Melampsora larici-populina (strain 98AG31 / pathotype 3-4-7)</name>
    <name type="common">Poplar leaf rust fungus</name>
    <dbReference type="NCBI Taxonomy" id="747676"/>
    <lineage>
        <taxon>Eukaryota</taxon>
        <taxon>Fungi</taxon>
        <taxon>Dikarya</taxon>
        <taxon>Basidiomycota</taxon>
        <taxon>Pucciniomycotina</taxon>
        <taxon>Pucciniomycetes</taxon>
        <taxon>Pucciniales</taxon>
        <taxon>Melampsoraceae</taxon>
        <taxon>Melampsora</taxon>
    </lineage>
</organism>
<evidence type="ECO:0000256" key="2">
    <source>
        <dbReference type="ARBA" id="ARBA00022448"/>
    </source>
</evidence>
<evidence type="ECO:0000259" key="8">
    <source>
        <dbReference type="PROSITE" id="PS50850"/>
    </source>
</evidence>